<dbReference type="PANTHER" id="PTHR43849:SF2">
    <property type="entry name" value="BLL3936 PROTEIN"/>
    <property type="match status" value="1"/>
</dbReference>
<organism evidence="2 3">
    <name type="scientific">Pseudomonas fluorescens</name>
    <dbReference type="NCBI Taxonomy" id="294"/>
    <lineage>
        <taxon>Bacteria</taxon>
        <taxon>Pseudomonadati</taxon>
        <taxon>Pseudomonadota</taxon>
        <taxon>Gammaproteobacteria</taxon>
        <taxon>Pseudomonadales</taxon>
        <taxon>Pseudomonadaceae</taxon>
        <taxon>Pseudomonas</taxon>
    </lineage>
</organism>
<reference evidence="2 3" key="1">
    <citation type="submission" date="2019-09" db="EMBL/GenBank/DDBJ databases">
        <authorList>
            <person name="Chandra G."/>
            <person name="Truman W A."/>
        </authorList>
    </citation>
    <scope>NUCLEOTIDE SEQUENCE [LARGE SCALE GENOMIC DNA]</scope>
    <source>
        <strain evidence="2">PS862</strain>
    </source>
</reference>
<proteinExistence type="predicted"/>
<evidence type="ECO:0000313" key="3">
    <source>
        <dbReference type="Proteomes" id="UP000385207"/>
    </source>
</evidence>
<protein>
    <submittedName>
        <fullName evidence="2">Uncharacterized protein</fullName>
    </submittedName>
</protein>
<keyword evidence="1" id="KW-0813">Transport</keyword>
<keyword evidence="1" id="KW-0472">Membrane</keyword>
<keyword evidence="1" id="KW-0997">Cell inner membrane</keyword>
<dbReference type="InterPro" id="IPR011853">
    <property type="entry name" value="TRAP_DctM-Dct_fused"/>
</dbReference>
<gene>
    <name evidence="2" type="ORF">PS862_05068</name>
</gene>
<comment type="function">
    <text evidence="1">Part of the tripartite ATP-independent periplasmic (TRAP) transport system.</text>
</comment>
<comment type="subcellular location">
    <subcellularLocation>
        <location evidence="1">Cell inner membrane</location>
        <topology evidence="1">Multi-pass membrane protein</topology>
    </subcellularLocation>
</comment>
<sequence>MTSRKTLGATIIVLSLLFTAFQVYTASTGLMTALLQRSIHLSFVLALVFLFFPAFKDSKSTFLIDIPLVLAALASGIYLYVSFDDLVYRIGDPTGIDLIIGGMTLVVLLEATRRTVGWVMTLLALIALVYSYFGRYLPEPFGHSGRDVERIVTQMFYSTEGIYGVPLGVAATYVFLFILFGSFMEKCGVGSLFINLANAFAGKYQGGPAKVGIIATMTVGMVSGSPVSDAATTGAFTIPMMKRVGYKARTAAAIEAVGASGASLMPPVMGAGAFVMADMTGVPYSQIILHAIIPALLFYAALMFVVGNEARKDNLKSLPADEIPGKRDALMKSLRLLIPLSVLIISLAVLQVSPLRAALFATAVILLTTLVYNFFKPELKVPMMHLVEALIETPRKVLVVSVACATAGIIIGMLGMTGLGLKLSDILMSASHGYLPLALLFAMVISIVLGMGLPPTAAYIVMAVTAAPFLVQMGVPLIVAHFFVFIYCCYAPITPPVALAAFTTAGIAGCDPFKAGLEAFRISLTGFVLPVMVVYNNALLGMGEWHQILAAAVLALFAVWMMSIALVGWYQRRVNIAWRLLLASAAMCCLVPTLWANVVALGVLAIFVLTQTSLLKRGQPLAHLS</sequence>
<dbReference type="NCBIfam" id="TIGR02123">
    <property type="entry name" value="TRAP_fused"/>
    <property type="match status" value="1"/>
</dbReference>
<dbReference type="EMBL" id="CABVII010000029">
    <property type="protein sequence ID" value="VVP44629.1"/>
    <property type="molecule type" value="Genomic_DNA"/>
</dbReference>
<keyword evidence="1" id="KW-1003">Cell membrane</keyword>
<accession>A0A5E7I9A6</accession>
<dbReference type="Proteomes" id="UP000385207">
    <property type="component" value="Unassembled WGS sequence"/>
</dbReference>
<name>A0A5E7I9A6_PSEFL</name>
<dbReference type="OrthoDB" id="9759894at2"/>
<evidence type="ECO:0000313" key="2">
    <source>
        <dbReference type="EMBL" id="VVP44629.1"/>
    </source>
</evidence>
<dbReference type="Pfam" id="PF06808">
    <property type="entry name" value="DctM"/>
    <property type="match status" value="1"/>
</dbReference>
<dbReference type="GO" id="GO:0022857">
    <property type="term" value="F:transmembrane transporter activity"/>
    <property type="evidence" value="ECO:0007669"/>
    <property type="project" value="UniProtKB-UniRule"/>
</dbReference>
<dbReference type="RefSeq" id="WP_150785045.1">
    <property type="nucleotide sequence ID" value="NZ_CABVII010000029.1"/>
</dbReference>
<evidence type="ECO:0000256" key="1">
    <source>
        <dbReference type="RuleBase" id="RU369079"/>
    </source>
</evidence>
<dbReference type="PANTHER" id="PTHR43849">
    <property type="entry name" value="BLL3936 PROTEIN"/>
    <property type="match status" value="1"/>
</dbReference>
<dbReference type="AlphaFoldDB" id="A0A5E7I9A6"/>
<dbReference type="InterPro" id="IPR010656">
    <property type="entry name" value="DctM"/>
</dbReference>
<dbReference type="GO" id="GO:0005886">
    <property type="term" value="C:plasma membrane"/>
    <property type="evidence" value="ECO:0007669"/>
    <property type="project" value="UniProtKB-SubCell"/>
</dbReference>